<evidence type="ECO:0000313" key="9">
    <source>
        <dbReference type="Proteomes" id="UP001203284"/>
    </source>
</evidence>
<accession>A0ABT0DAR5</accession>
<evidence type="ECO:0000256" key="4">
    <source>
        <dbReference type="ARBA" id="ARBA00017871"/>
    </source>
</evidence>
<evidence type="ECO:0000259" key="7">
    <source>
        <dbReference type="Pfam" id="PF01593"/>
    </source>
</evidence>
<evidence type="ECO:0000256" key="2">
    <source>
        <dbReference type="ARBA" id="ARBA00005833"/>
    </source>
</evidence>
<dbReference type="Pfam" id="PF01593">
    <property type="entry name" value="Amino_oxidase"/>
    <property type="match status" value="1"/>
</dbReference>
<evidence type="ECO:0000256" key="3">
    <source>
        <dbReference type="ARBA" id="ARBA00012535"/>
    </source>
</evidence>
<protein>
    <recommendedName>
        <fullName evidence="4">Tryptophan 2-monooxygenase</fullName>
        <ecNumber evidence="3">1.13.12.3</ecNumber>
    </recommendedName>
</protein>
<keyword evidence="5" id="KW-0073">Auxin biosynthesis</keyword>
<sequence length="457" mass="46164">MNPFDPADSASRTACLTTPLRRRDALGLLAGGLALPALWRSAEAQGAAEVEVAVVGGGAAGIAAARALAAAGRSCMLIEASRALGGRARTETLGGTPLDLGVARLDSGGPLAAAAASAGITPTALAVARRLYVDGREASNGGYDGFLAALGRANRAIAATADAGRDIAVAATLPEGGPWDGTVAALLGPLGIGRPLDKVSTVDLARRQTPADDSRAPDGVGALLDRLGSGLTVRFSTRVARIDAVRNGVVLGFEGGGTLKARSVILAVPAAVIAAGAIRITPFPVRIMDALRALPSGMLEHVGFLLRENPLGLDPDERVVLKAGTTSPALLEARIGAGDLHVLTFGDQQAVEIAARGDAAGLALAREALVAGFGARAVSNLETVVVSRWSRHPLIRGAMAVALPGGSGSRRLFIDPVGRVILAGEYTSIDRWGTVDGAYASGMAAAERAVRLLAGPA</sequence>
<evidence type="ECO:0000313" key="8">
    <source>
        <dbReference type="EMBL" id="MCK0197053.1"/>
    </source>
</evidence>
<dbReference type="PANTHER" id="PTHR10742:SF410">
    <property type="entry name" value="LYSINE-SPECIFIC HISTONE DEMETHYLASE 2"/>
    <property type="match status" value="1"/>
</dbReference>
<reference evidence="8 9" key="1">
    <citation type="submission" date="2022-04" db="EMBL/GenBank/DDBJ databases">
        <authorList>
            <person name="Grouzdev D.S."/>
            <person name="Pantiukh K.S."/>
            <person name="Krutkina M.S."/>
        </authorList>
    </citation>
    <scope>NUCLEOTIDE SEQUENCE [LARGE SCALE GENOMIC DNA]</scope>
    <source>
        <strain evidence="8 9">6x-1</strain>
    </source>
</reference>
<dbReference type="EC" id="1.13.12.3" evidence="3"/>
<dbReference type="Pfam" id="PF13450">
    <property type="entry name" value="NAD_binding_8"/>
    <property type="match status" value="1"/>
</dbReference>
<name>A0ABT0DAR5_9HYPH</name>
<comment type="catalytic activity">
    <reaction evidence="6">
        <text>L-tryptophan + O2 = indole-3-acetamide + CO2 + H2O</text>
        <dbReference type="Rhea" id="RHEA:16165"/>
        <dbReference type="ChEBI" id="CHEBI:15377"/>
        <dbReference type="ChEBI" id="CHEBI:15379"/>
        <dbReference type="ChEBI" id="CHEBI:16031"/>
        <dbReference type="ChEBI" id="CHEBI:16526"/>
        <dbReference type="ChEBI" id="CHEBI:57912"/>
        <dbReference type="EC" id="1.13.12.3"/>
    </reaction>
</comment>
<evidence type="ECO:0000256" key="5">
    <source>
        <dbReference type="ARBA" id="ARBA00023070"/>
    </source>
</evidence>
<dbReference type="SUPFAM" id="SSF51905">
    <property type="entry name" value="FAD/NAD(P)-binding domain"/>
    <property type="match status" value="1"/>
</dbReference>
<proteinExistence type="inferred from homology"/>
<dbReference type="Proteomes" id="UP001203284">
    <property type="component" value="Unassembled WGS sequence"/>
</dbReference>
<organism evidence="8 9">
    <name type="scientific">Ancylobacter crimeensis</name>
    <dbReference type="NCBI Taxonomy" id="2579147"/>
    <lineage>
        <taxon>Bacteria</taxon>
        <taxon>Pseudomonadati</taxon>
        <taxon>Pseudomonadota</taxon>
        <taxon>Alphaproteobacteria</taxon>
        <taxon>Hyphomicrobiales</taxon>
        <taxon>Xanthobacteraceae</taxon>
        <taxon>Ancylobacter</taxon>
    </lineage>
</organism>
<evidence type="ECO:0000256" key="6">
    <source>
        <dbReference type="ARBA" id="ARBA00047321"/>
    </source>
</evidence>
<dbReference type="Gene3D" id="3.50.50.60">
    <property type="entry name" value="FAD/NAD(P)-binding domain"/>
    <property type="match status" value="1"/>
</dbReference>
<dbReference type="RefSeq" id="WP_247028636.1">
    <property type="nucleotide sequence ID" value="NZ_JALKCH010000005.1"/>
</dbReference>
<feature type="domain" description="Amine oxidase" evidence="7">
    <location>
        <begin position="198"/>
        <end position="449"/>
    </location>
</feature>
<gene>
    <name evidence="8" type="ORF">MWN34_09020</name>
</gene>
<dbReference type="PANTHER" id="PTHR10742">
    <property type="entry name" value="FLAVIN MONOAMINE OXIDASE"/>
    <property type="match status" value="1"/>
</dbReference>
<comment type="caution">
    <text evidence="8">The sequence shown here is derived from an EMBL/GenBank/DDBJ whole genome shotgun (WGS) entry which is preliminary data.</text>
</comment>
<evidence type="ECO:0000256" key="1">
    <source>
        <dbReference type="ARBA" id="ARBA00004814"/>
    </source>
</evidence>
<keyword evidence="9" id="KW-1185">Reference proteome</keyword>
<comment type="similarity">
    <text evidence="2">Belongs to the tryptophan 2-monooxygenase family.</text>
</comment>
<dbReference type="EMBL" id="JALKCH010000005">
    <property type="protein sequence ID" value="MCK0197053.1"/>
    <property type="molecule type" value="Genomic_DNA"/>
</dbReference>
<dbReference type="InterPro" id="IPR036188">
    <property type="entry name" value="FAD/NAD-bd_sf"/>
</dbReference>
<comment type="pathway">
    <text evidence="1">Plant hormone metabolism; auxin biosynthesis.</text>
</comment>
<dbReference type="InterPro" id="IPR050281">
    <property type="entry name" value="Flavin_monoamine_oxidase"/>
</dbReference>
<dbReference type="InterPro" id="IPR002937">
    <property type="entry name" value="Amino_oxidase"/>
</dbReference>